<evidence type="ECO:0000313" key="3">
    <source>
        <dbReference type="WBParaSite" id="TREG1_105290.1"/>
    </source>
</evidence>
<evidence type="ECO:0000256" key="1">
    <source>
        <dbReference type="SAM" id="MobiDB-lite"/>
    </source>
</evidence>
<dbReference type="WBParaSite" id="TREG1_105290.1">
    <property type="protein sequence ID" value="TREG1_105290.1"/>
    <property type="gene ID" value="TREG1_105290"/>
</dbReference>
<dbReference type="Proteomes" id="UP000050795">
    <property type="component" value="Unassembled WGS sequence"/>
</dbReference>
<name>A0AA85IRD7_TRIRE</name>
<feature type="region of interest" description="Disordered" evidence="1">
    <location>
        <begin position="315"/>
        <end position="335"/>
    </location>
</feature>
<sequence>MLMTDTFSAAHDNLIKNNGTPGLWFAHTADYCETPPRPRVRLDAVEIANRNKKHLTTAEISGFASSRTDCGGGNGEDPNDETSSDQKRQLRLRTPEALSIAEKSKSQSDKWYDFADNLNYKPIIKPRRIGAGEHGKAILENMTQECDWFKHKSFDGTNTEINPDRRKSSISSSYSRRNEVNNWFAHPQPKARETLDENTTSLPTRLRVHREGIEYSLKNRGLDDLLTMKMSPAEMQHTIPYGCPTEEAQNNAIWSKTGTSMALCLGKQPSNQMSQVLDNIDSSVIRPRSAAVRGSDAEKWRQLGRDGYMGSSMFLGTKQDPSSTVAHRVRPDGESIQEKSLSGYQMMNCLNMCKDNKQNENTVDDKDNSAYAGFRLRTIEALEAMKRNQGQMSDYLGNGACSVTQPYRRKFQVRSLRGSEAQEAAMNHKGSAVQELITHDRLPPDPVGCGFAHVSEEAKEIAELNRNGMISGLLGGKTVSNVPLVGVEAPSHKRVQYEAIEYANRGQGEEMKNIITQKAY</sequence>
<evidence type="ECO:0000313" key="2">
    <source>
        <dbReference type="Proteomes" id="UP000050795"/>
    </source>
</evidence>
<reference evidence="3" key="2">
    <citation type="submission" date="2023-11" db="UniProtKB">
        <authorList>
            <consortium name="WormBaseParasite"/>
        </authorList>
    </citation>
    <scope>IDENTIFICATION</scope>
</reference>
<dbReference type="AlphaFoldDB" id="A0AA85IRD7"/>
<organism evidence="2 3">
    <name type="scientific">Trichobilharzia regenti</name>
    <name type="common">Nasal bird schistosome</name>
    <dbReference type="NCBI Taxonomy" id="157069"/>
    <lineage>
        <taxon>Eukaryota</taxon>
        <taxon>Metazoa</taxon>
        <taxon>Spiralia</taxon>
        <taxon>Lophotrochozoa</taxon>
        <taxon>Platyhelminthes</taxon>
        <taxon>Trematoda</taxon>
        <taxon>Digenea</taxon>
        <taxon>Strigeidida</taxon>
        <taxon>Schistosomatoidea</taxon>
        <taxon>Schistosomatidae</taxon>
        <taxon>Trichobilharzia</taxon>
    </lineage>
</organism>
<feature type="region of interest" description="Disordered" evidence="1">
    <location>
        <begin position="64"/>
        <end position="90"/>
    </location>
</feature>
<protein>
    <submittedName>
        <fullName evidence="3">Uncharacterized protein</fullName>
    </submittedName>
</protein>
<keyword evidence="2" id="KW-1185">Reference proteome</keyword>
<proteinExistence type="predicted"/>
<reference evidence="2" key="1">
    <citation type="submission" date="2022-06" db="EMBL/GenBank/DDBJ databases">
        <authorList>
            <person name="Berger JAMES D."/>
            <person name="Berger JAMES D."/>
        </authorList>
    </citation>
    <scope>NUCLEOTIDE SEQUENCE [LARGE SCALE GENOMIC DNA]</scope>
</reference>
<accession>A0AA85IRD7</accession>